<dbReference type="Proteomes" id="UP000559256">
    <property type="component" value="Unassembled WGS sequence"/>
</dbReference>
<organism evidence="2 3">
    <name type="scientific">Tetrapyrgos nigripes</name>
    <dbReference type="NCBI Taxonomy" id="182062"/>
    <lineage>
        <taxon>Eukaryota</taxon>
        <taxon>Fungi</taxon>
        <taxon>Dikarya</taxon>
        <taxon>Basidiomycota</taxon>
        <taxon>Agaricomycotina</taxon>
        <taxon>Agaricomycetes</taxon>
        <taxon>Agaricomycetidae</taxon>
        <taxon>Agaricales</taxon>
        <taxon>Marasmiineae</taxon>
        <taxon>Marasmiaceae</taxon>
        <taxon>Tetrapyrgos</taxon>
    </lineage>
</organism>
<comment type="caution">
    <text evidence="2">The sequence shown here is derived from an EMBL/GenBank/DDBJ whole genome shotgun (WGS) entry which is preliminary data.</text>
</comment>
<accession>A0A8H5LWY0</accession>
<evidence type="ECO:0000313" key="3">
    <source>
        <dbReference type="Proteomes" id="UP000559256"/>
    </source>
</evidence>
<feature type="region of interest" description="Disordered" evidence="1">
    <location>
        <begin position="107"/>
        <end position="126"/>
    </location>
</feature>
<evidence type="ECO:0000256" key="1">
    <source>
        <dbReference type="SAM" id="MobiDB-lite"/>
    </source>
</evidence>
<reference evidence="2 3" key="1">
    <citation type="journal article" date="2020" name="ISME J.">
        <title>Uncovering the hidden diversity of litter-decomposition mechanisms in mushroom-forming fungi.</title>
        <authorList>
            <person name="Floudas D."/>
            <person name="Bentzer J."/>
            <person name="Ahren D."/>
            <person name="Johansson T."/>
            <person name="Persson P."/>
            <person name="Tunlid A."/>
        </authorList>
    </citation>
    <scope>NUCLEOTIDE SEQUENCE [LARGE SCALE GENOMIC DNA]</scope>
    <source>
        <strain evidence="2 3">CBS 291.85</strain>
    </source>
</reference>
<gene>
    <name evidence="2" type="ORF">D9758_001505</name>
</gene>
<proteinExistence type="predicted"/>
<sequence>MISVLLDRLDDDPTVTVAKLGLRLPGPLLSLLGRLQSLPVLISVPHNTTITPGTTTTTSISTVTVMTTVNTTVPDKAVTQTSLVRTFTIACYISNNFVLPYPIHSSSTNQTLSRPRPSPSASRKLPLPFSLSPSRLSGTVTNVSTVSTTPTVSTTVLTAAALPVTHTGHTTATTVVDSTSTFAAVISTQSKTSTSQYQKVMGPTTSCTYNHYYAYTPVNNTAGPNNDYVVGIDQYLSLCDQEQDCQFAFFIDIIYRNGMDGAFCIRDNAYLQCRFPAKMSVGFNKVGSSQARLLLSPELS</sequence>
<dbReference type="AlphaFoldDB" id="A0A8H5LWY0"/>
<keyword evidence="3" id="KW-1185">Reference proteome</keyword>
<feature type="compositionally biased region" description="Low complexity" evidence="1">
    <location>
        <begin position="112"/>
        <end position="126"/>
    </location>
</feature>
<evidence type="ECO:0000313" key="2">
    <source>
        <dbReference type="EMBL" id="KAF5373070.1"/>
    </source>
</evidence>
<name>A0A8H5LWY0_9AGAR</name>
<dbReference type="EMBL" id="JAACJM010000004">
    <property type="protein sequence ID" value="KAF5373070.1"/>
    <property type="molecule type" value="Genomic_DNA"/>
</dbReference>
<protein>
    <submittedName>
        <fullName evidence="2">Uncharacterized protein</fullName>
    </submittedName>
</protein>